<dbReference type="InterPro" id="IPR011761">
    <property type="entry name" value="ATP-grasp"/>
</dbReference>
<dbReference type="SUPFAM" id="SSF56059">
    <property type="entry name" value="Glutathione synthetase ATP-binding domain-like"/>
    <property type="match status" value="1"/>
</dbReference>
<dbReference type="InterPro" id="IPR052032">
    <property type="entry name" value="ATP-dep_AA_Ligase"/>
</dbReference>
<reference evidence="6 7" key="1">
    <citation type="journal article" date="2010" name="J. Bacteriol.">
        <title>Genome sequence of Pantoea ananatis LMG20103, the causative agent of Eucalyptus blight and dieback.</title>
        <authorList>
            <person name="De Maayer P."/>
            <person name="Chan W.Y."/>
            <person name="Venter S.N."/>
            <person name="Toth I.K."/>
            <person name="Birch P.R."/>
            <person name="Joubert F."/>
            <person name="Coutinho T.A."/>
        </authorList>
    </citation>
    <scope>NUCLEOTIDE SEQUENCE [LARGE SCALE GENOMIC DNA]</scope>
    <source>
        <strain evidence="6 7">LMG 20103</strain>
    </source>
</reference>
<keyword evidence="1" id="KW-0436">Ligase</keyword>
<dbReference type="GO" id="GO:0005524">
    <property type="term" value="F:ATP binding"/>
    <property type="evidence" value="ECO:0007669"/>
    <property type="project" value="UniProtKB-UniRule"/>
</dbReference>
<dbReference type="PANTHER" id="PTHR43585">
    <property type="entry name" value="FUMIPYRROLE BIOSYNTHESIS PROTEIN C"/>
    <property type="match status" value="1"/>
</dbReference>
<gene>
    <name evidence="6" type="ordered locus">PANA_1578</name>
</gene>
<accession>D4GCS2</accession>
<dbReference type="Gene3D" id="3.30.1490.20">
    <property type="entry name" value="ATP-grasp fold, A domain"/>
    <property type="match status" value="1"/>
</dbReference>
<proteinExistence type="predicted"/>
<keyword evidence="3 4" id="KW-0067">ATP-binding</keyword>
<dbReference type="PANTHER" id="PTHR43585:SF2">
    <property type="entry name" value="ATP-GRASP ENZYME FSQD"/>
    <property type="match status" value="1"/>
</dbReference>
<dbReference type="RefSeq" id="WP_013025461.1">
    <property type="nucleotide sequence ID" value="NC_013956.2"/>
</dbReference>
<evidence type="ECO:0000256" key="4">
    <source>
        <dbReference type="PROSITE-ProRule" id="PRU00409"/>
    </source>
</evidence>
<dbReference type="Proteomes" id="UP000001702">
    <property type="component" value="Chromosome"/>
</dbReference>
<dbReference type="AlphaFoldDB" id="D4GCS2"/>
<dbReference type="Pfam" id="PF13535">
    <property type="entry name" value="ATP-grasp_4"/>
    <property type="match status" value="1"/>
</dbReference>
<sequence length="410" mass="46908">MKIIFIGTKNFTFFSKQLLNQYDKTIITSMDYHIPEFISSDSKIIRVNEVYDASSMTFKLNVNECIESLESIITHEENVKVFCNQEANLEVAEKIRQHFGVYDHMGSRVEIFRDKLLMKETLNRSNLRVPRYTALNQNLSVDDYEKLLERLSEKFIIKPSCSVGSRGVYKIFNKHDFISFINDNSGDLAHFEAEEFIHGDLYEFDTVIQDGELIYSNVSRYSCPMADLQEGTTLGSIMVDRDEEIHKRISHFGKECLSSLEALNGCFHMELFHSSSDELVFLEVAARSPGLMTVPAYHRWEGVNMYDLELMVQSGRKVSTADVSSISGFQSRPSFFIVYPKIAGKVISINTPVTDAEVDIDWQVSQGQLVEDTTTNIDYAARFFVTCKNAGHAQEVFEWLTKEFKAVTYA</sequence>
<keyword evidence="7" id="KW-1185">Reference proteome</keyword>
<name>D4GCS2_PANAM</name>
<dbReference type="Gene3D" id="3.30.470.20">
    <property type="entry name" value="ATP-grasp fold, B domain"/>
    <property type="match status" value="1"/>
</dbReference>
<dbReference type="HOGENOM" id="CLU_053137_0_0_6"/>
<organism evidence="6 7">
    <name type="scientific">Pantoea ananatis (strain LMG 20103)</name>
    <dbReference type="NCBI Taxonomy" id="706191"/>
    <lineage>
        <taxon>Bacteria</taxon>
        <taxon>Pseudomonadati</taxon>
        <taxon>Pseudomonadota</taxon>
        <taxon>Gammaproteobacteria</taxon>
        <taxon>Enterobacterales</taxon>
        <taxon>Erwiniaceae</taxon>
        <taxon>Pantoea</taxon>
    </lineage>
</organism>
<evidence type="ECO:0000256" key="1">
    <source>
        <dbReference type="ARBA" id="ARBA00022598"/>
    </source>
</evidence>
<dbReference type="eggNOG" id="COG0189">
    <property type="taxonomic scope" value="Bacteria"/>
</dbReference>
<dbReference type="InterPro" id="IPR013815">
    <property type="entry name" value="ATP_grasp_subdomain_1"/>
</dbReference>
<evidence type="ECO:0000256" key="3">
    <source>
        <dbReference type="ARBA" id="ARBA00022840"/>
    </source>
</evidence>
<protein>
    <recommendedName>
        <fullName evidence="5">ATP-grasp domain-containing protein</fullName>
    </recommendedName>
</protein>
<dbReference type="GO" id="GO:0016874">
    <property type="term" value="F:ligase activity"/>
    <property type="evidence" value="ECO:0007669"/>
    <property type="project" value="UniProtKB-KW"/>
</dbReference>
<dbReference type="KEGG" id="pam:PANA_1578"/>
<evidence type="ECO:0000313" key="7">
    <source>
        <dbReference type="Proteomes" id="UP000001702"/>
    </source>
</evidence>
<evidence type="ECO:0000313" key="6">
    <source>
        <dbReference type="EMBL" id="ADD76745.1"/>
    </source>
</evidence>
<evidence type="ECO:0000259" key="5">
    <source>
        <dbReference type="PROSITE" id="PS50975"/>
    </source>
</evidence>
<dbReference type="GO" id="GO:0046872">
    <property type="term" value="F:metal ion binding"/>
    <property type="evidence" value="ECO:0007669"/>
    <property type="project" value="InterPro"/>
</dbReference>
<evidence type="ECO:0000256" key="2">
    <source>
        <dbReference type="ARBA" id="ARBA00022741"/>
    </source>
</evidence>
<dbReference type="PROSITE" id="PS50975">
    <property type="entry name" value="ATP_GRASP"/>
    <property type="match status" value="1"/>
</dbReference>
<dbReference type="EMBL" id="CP001875">
    <property type="protein sequence ID" value="ADD76745.1"/>
    <property type="molecule type" value="Genomic_DNA"/>
</dbReference>
<keyword evidence="2 4" id="KW-0547">Nucleotide-binding</keyword>
<feature type="domain" description="ATP-grasp" evidence="5">
    <location>
        <begin position="119"/>
        <end position="314"/>
    </location>
</feature>
<dbReference type="STRING" id="706191.PANA_1578"/>